<evidence type="ECO:0000313" key="5">
    <source>
        <dbReference type="Proteomes" id="UP000011575"/>
    </source>
</evidence>
<dbReference type="Proteomes" id="UP000011575">
    <property type="component" value="Unassembled WGS sequence"/>
</dbReference>
<proteinExistence type="predicted"/>
<feature type="transmembrane region" description="Helical" evidence="2">
    <location>
        <begin position="37"/>
        <end position="56"/>
    </location>
</feature>
<dbReference type="PATRIC" id="fig|1230454.4.peg.991"/>
<evidence type="ECO:0000256" key="2">
    <source>
        <dbReference type="SAM" id="Phobius"/>
    </source>
</evidence>
<dbReference type="STRING" id="1230454.C461_04852"/>
<feature type="region of interest" description="Disordered" evidence="1">
    <location>
        <begin position="133"/>
        <end position="162"/>
    </location>
</feature>
<evidence type="ECO:0000256" key="1">
    <source>
        <dbReference type="SAM" id="MobiDB-lite"/>
    </source>
</evidence>
<reference evidence="4 5" key="1">
    <citation type="journal article" date="2014" name="PLoS Genet.">
        <title>Phylogenetically driven sequencing of extremely halophilic archaea reveals strategies for static and dynamic osmo-response.</title>
        <authorList>
            <person name="Becker E.A."/>
            <person name="Seitzer P.M."/>
            <person name="Tritt A."/>
            <person name="Larsen D."/>
            <person name="Krusor M."/>
            <person name="Yao A.I."/>
            <person name="Wu D."/>
            <person name="Madern D."/>
            <person name="Eisen J.A."/>
            <person name="Darling A.E."/>
            <person name="Facciotti M.T."/>
        </authorList>
    </citation>
    <scope>NUCLEOTIDE SEQUENCE [LARGE SCALE GENOMIC DNA]</scope>
    <source>
        <strain evidence="4 5">JCM 13560</strain>
    </source>
</reference>
<organism evidence="4 5">
    <name type="scientific">Halorubrum aidingense JCM 13560</name>
    <dbReference type="NCBI Taxonomy" id="1230454"/>
    <lineage>
        <taxon>Archaea</taxon>
        <taxon>Methanobacteriati</taxon>
        <taxon>Methanobacteriota</taxon>
        <taxon>Stenosarchaea group</taxon>
        <taxon>Halobacteria</taxon>
        <taxon>Halobacteriales</taxon>
        <taxon>Haloferacaceae</taxon>
        <taxon>Halorubrum</taxon>
    </lineage>
</organism>
<evidence type="ECO:0000313" key="4">
    <source>
        <dbReference type="EMBL" id="EMA68931.1"/>
    </source>
</evidence>
<protein>
    <recommendedName>
        <fullName evidence="3">SHOCT domain-containing protein</fullName>
    </recommendedName>
</protein>
<comment type="caution">
    <text evidence="4">The sequence shown here is derived from an EMBL/GenBank/DDBJ whole genome shotgun (WGS) entry which is preliminary data.</text>
</comment>
<dbReference type="OrthoDB" id="178074at2157"/>
<dbReference type="Pfam" id="PF09851">
    <property type="entry name" value="SHOCT"/>
    <property type="match status" value="1"/>
</dbReference>
<dbReference type="RefSeq" id="WP_007999128.1">
    <property type="nucleotide sequence ID" value="NZ_AOJI01000017.1"/>
</dbReference>
<keyword evidence="2" id="KW-0472">Membrane</keyword>
<feature type="region of interest" description="Disordered" evidence="1">
    <location>
        <begin position="60"/>
        <end position="86"/>
    </location>
</feature>
<gene>
    <name evidence="4" type="ORF">C461_04852</name>
</gene>
<accession>M0PFT8</accession>
<sequence length="162" mass="18320">MTTSTLGERFAANAAGIAATTVTGTWLAALLLGFDWWLAFMLFGYIVIVPVVAMLFDEDDEDGEETDEDGVERARSNARVERDDQDDASAALARLRTRYANGDLTDEQFERKLDRLLETETLDDAAAWAERNRVDGGVATRTDGEPEREREREQEREQERDR</sequence>
<keyword evidence="5" id="KW-1185">Reference proteome</keyword>
<evidence type="ECO:0000259" key="3">
    <source>
        <dbReference type="Pfam" id="PF09851"/>
    </source>
</evidence>
<name>M0PFT8_9EURY</name>
<feature type="compositionally biased region" description="Acidic residues" evidence="1">
    <location>
        <begin position="60"/>
        <end position="70"/>
    </location>
</feature>
<feature type="compositionally biased region" description="Basic and acidic residues" evidence="1">
    <location>
        <begin position="142"/>
        <end position="162"/>
    </location>
</feature>
<keyword evidence="2" id="KW-1133">Transmembrane helix</keyword>
<feature type="compositionally biased region" description="Basic and acidic residues" evidence="1">
    <location>
        <begin position="71"/>
        <end position="82"/>
    </location>
</feature>
<feature type="transmembrane region" description="Helical" evidence="2">
    <location>
        <begin position="12"/>
        <end position="31"/>
    </location>
</feature>
<feature type="domain" description="SHOCT" evidence="3">
    <location>
        <begin position="90"/>
        <end position="117"/>
    </location>
</feature>
<dbReference type="EMBL" id="AOJI01000017">
    <property type="protein sequence ID" value="EMA68931.1"/>
    <property type="molecule type" value="Genomic_DNA"/>
</dbReference>
<keyword evidence="2" id="KW-0812">Transmembrane</keyword>
<dbReference type="InterPro" id="IPR018649">
    <property type="entry name" value="SHOCT"/>
</dbReference>
<dbReference type="AlphaFoldDB" id="M0PFT8"/>